<evidence type="ECO:0000313" key="2">
    <source>
        <dbReference type="Proteomes" id="UP000095347"/>
    </source>
</evidence>
<dbReference type="InterPro" id="IPR036397">
    <property type="entry name" value="RNaseH_sf"/>
</dbReference>
<sequence length="146" mass="16537">MAMFIEPQWGWCDGDPHNPRTVVRGWDAQAEKITGIDYQTVLKNGIKPDVVVKKFMDTTRGAILFSDSPEFDQRWLQMIYDAADAGTAPELQDFEIIYAAVARQPEHPNMSEAIYLAHIECPPVHRAEADAKHLARIFELLNPLDS</sequence>
<dbReference type="AlphaFoldDB" id="A0A1E5Q5H0"/>
<protein>
    <recommendedName>
        <fullName evidence="3">Exonuclease domain-containing protein</fullName>
    </recommendedName>
</protein>
<dbReference type="EMBL" id="MCGG01000049">
    <property type="protein sequence ID" value="OEJ65525.1"/>
    <property type="molecule type" value="Genomic_DNA"/>
</dbReference>
<organism evidence="1 2">
    <name type="scientific">Magnetovibrio blakemorei</name>
    <dbReference type="NCBI Taxonomy" id="28181"/>
    <lineage>
        <taxon>Bacteria</taxon>
        <taxon>Pseudomonadati</taxon>
        <taxon>Pseudomonadota</taxon>
        <taxon>Alphaproteobacteria</taxon>
        <taxon>Rhodospirillales</taxon>
        <taxon>Magnetovibrionaceae</taxon>
        <taxon>Magnetovibrio</taxon>
    </lineage>
</organism>
<evidence type="ECO:0000313" key="1">
    <source>
        <dbReference type="EMBL" id="OEJ65525.1"/>
    </source>
</evidence>
<proteinExistence type="predicted"/>
<reference evidence="2" key="1">
    <citation type="submission" date="2016-07" db="EMBL/GenBank/DDBJ databases">
        <authorList>
            <person name="Florea S."/>
            <person name="Webb J.S."/>
            <person name="Jaromczyk J."/>
            <person name="Schardl C.L."/>
        </authorList>
    </citation>
    <scope>NUCLEOTIDE SEQUENCE [LARGE SCALE GENOMIC DNA]</scope>
    <source>
        <strain evidence="2">MV-1</strain>
    </source>
</reference>
<dbReference type="InterPro" id="IPR012337">
    <property type="entry name" value="RNaseH-like_sf"/>
</dbReference>
<gene>
    <name evidence="1" type="ORF">BEN30_14180</name>
</gene>
<dbReference type="SUPFAM" id="SSF53098">
    <property type="entry name" value="Ribonuclease H-like"/>
    <property type="match status" value="1"/>
</dbReference>
<dbReference type="GO" id="GO:0003676">
    <property type="term" value="F:nucleic acid binding"/>
    <property type="evidence" value="ECO:0007669"/>
    <property type="project" value="InterPro"/>
</dbReference>
<keyword evidence="2" id="KW-1185">Reference proteome</keyword>
<dbReference type="Gene3D" id="3.30.420.10">
    <property type="entry name" value="Ribonuclease H-like superfamily/Ribonuclease H"/>
    <property type="match status" value="1"/>
</dbReference>
<evidence type="ECO:0008006" key="3">
    <source>
        <dbReference type="Google" id="ProtNLM"/>
    </source>
</evidence>
<accession>A0A1E5Q5H0</accession>
<name>A0A1E5Q5H0_9PROT</name>
<dbReference type="Proteomes" id="UP000095347">
    <property type="component" value="Unassembled WGS sequence"/>
</dbReference>
<comment type="caution">
    <text evidence="1">The sequence shown here is derived from an EMBL/GenBank/DDBJ whole genome shotgun (WGS) entry which is preliminary data.</text>
</comment>